<protein>
    <recommendedName>
        <fullName evidence="3">HTH tetR-type domain-containing protein</fullName>
    </recommendedName>
</protein>
<evidence type="ECO:0000259" key="3">
    <source>
        <dbReference type="PROSITE" id="PS50977"/>
    </source>
</evidence>
<evidence type="ECO:0000256" key="2">
    <source>
        <dbReference type="PROSITE-ProRule" id="PRU00335"/>
    </source>
</evidence>
<comment type="caution">
    <text evidence="4">The sequence shown here is derived from an EMBL/GenBank/DDBJ whole genome shotgun (WGS) entry which is preliminary data.</text>
</comment>
<dbReference type="InterPro" id="IPR001647">
    <property type="entry name" value="HTH_TetR"/>
</dbReference>
<sequence length="247" mass="27476">MTTKDASTDLAAPGRTMRRRGVERYNLLLDSTERLLSRDEDEDISLAQIAEAAGVSLASVYYFFPNRNAVYVALARRFNEEIYQRSIIPPTDPEPQSWQELLAIKHTAAAAFQNSRPAALRLFLGAGVSVAVRNADFAGNARIAQSRARMLEAFFDIQPLPMLPHWLEISAAAMDGIWALSYGAHGRITEEYREEGTACAVTYLRRFLPEFLPRKPLEQAALDRIEVAPLNPSAQDDWGGPDAPDAR</sequence>
<dbReference type="GO" id="GO:0003677">
    <property type="term" value="F:DNA binding"/>
    <property type="evidence" value="ECO:0007669"/>
    <property type="project" value="UniProtKB-UniRule"/>
</dbReference>
<dbReference type="SUPFAM" id="SSF46689">
    <property type="entry name" value="Homeodomain-like"/>
    <property type="match status" value="1"/>
</dbReference>
<evidence type="ECO:0000256" key="1">
    <source>
        <dbReference type="ARBA" id="ARBA00023125"/>
    </source>
</evidence>
<dbReference type="RefSeq" id="WP_188479753.1">
    <property type="nucleotide sequence ID" value="NZ_BMFJ01000004.1"/>
</dbReference>
<dbReference type="EMBL" id="BMFJ01000004">
    <property type="protein sequence ID" value="GGE51198.1"/>
    <property type="molecule type" value="Genomic_DNA"/>
</dbReference>
<dbReference type="Proteomes" id="UP000612855">
    <property type="component" value="Unassembled WGS sequence"/>
</dbReference>
<organism evidence="4 5">
    <name type="scientific">Primorskyibacter flagellatus</name>
    <dbReference type="NCBI Taxonomy" id="1387277"/>
    <lineage>
        <taxon>Bacteria</taxon>
        <taxon>Pseudomonadati</taxon>
        <taxon>Pseudomonadota</taxon>
        <taxon>Alphaproteobacteria</taxon>
        <taxon>Rhodobacterales</taxon>
        <taxon>Roseobacteraceae</taxon>
        <taxon>Primorskyibacter</taxon>
    </lineage>
</organism>
<feature type="DNA-binding region" description="H-T-H motif" evidence="2">
    <location>
        <begin position="45"/>
        <end position="64"/>
    </location>
</feature>
<dbReference type="PROSITE" id="PS50977">
    <property type="entry name" value="HTH_TETR_2"/>
    <property type="match status" value="1"/>
</dbReference>
<evidence type="ECO:0000313" key="4">
    <source>
        <dbReference type="EMBL" id="GGE51198.1"/>
    </source>
</evidence>
<dbReference type="AlphaFoldDB" id="A0A917AH03"/>
<accession>A0A917AH03</accession>
<evidence type="ECO:0000313" key="5">
    <source>
        <dbReference type="Proteomes" id="UP000612855"/>
    </source>
</evidence>
<dbReference type="InterPro" id="IPR009057">
    <property type="entry name" value="Homeodomain-like_sf"/>
</dbReference>
<proteinExistence type="predicted"/>
<dbReference type="Pfam" id="PF00440">
    <property type="entry name" value="TetR_N"/>
    <property type="match status" value="1"/>
</dbReference>
<keyword evidence="5" id="KW-1185">Reference proteome</keyword>
<name>A0A917AH03_9RHOB</name>
<dbReference type="Gene3D" id="1.10.357.10">
    <property type="entry name" value="Tetracycline Repressor, domain 2"/>
    <property type="match status" value="1"/>
</dbReference>
<feature type="domain" description="HTH tetR-type" evidence="3">
    <location>
        <begin position="22"/>
        <end position="82"/>
    </location>
</feature>
<gene>
    <name evidence="4" type="ORF">GCM10011360_42670</name>
</gene>
<reference evidence="5" key="1">
    <citation type="journal article" date="2019" name="Int. J. Syst. Evol. Microbiol.">
        <title>The Global Catalogue of Microorganisms (GCM) 10K type strain sequencing project: providing services to taxonomists for standard genome sequencing and annotation.</title>
        <authorList>
            <consortium name="The Broad Institute Genomics Platform"/>
            <consortium name="The Broad Institute Genome Sequencing Center for Infectious Disease"/>
            <person name="Wu L."/>
            <person name="Ma J."/>
        </authorList>
    </citation>
    <scope>NUCLEOTIDE SEQUENCE [LARGE SCALE GENOMIC DNA]</scope>
    <source>
        <strain evidence="5">CGMCC 1.12664</strain>
    </source>
</reference>
<keyword evidence="1 2" id="KW-0238">DNA-binding</keyword>